<dbReference type="Proteomes" id="UP000033689">
    <property type="component" value="Unassembled WGS sequence"/>
</dbReference>
<dbReference type="RefSeq" id="WP_045799657.1">
    <property type="nucleotide sequence ID" value="NZ_LAOJ01000001.1"/>
</dbReference>
<reference evidence="2 3" key="1">
    <citation type="submission" date="2015-02" db="EMBL/GenBank/DDBJ databases">
        <title>Genome Sequencing of Rickettsiales.</title>
        <authorList>
            <person name="Daugherty S.C."/>
            <person name="Su Q."/>
            <person name="Abolude K."/>
            <person name="Beier-Sexton M."/>
            <person name="Carlyon J.A."/>
            <person name="Carter R."/>
            <person name="Day N.P."/>
            <person name="Dumler S.J."/>
            <person name="Dyachenko V."/>
            <person name="Godinez A."/>
            <person name="Kurtti T.J."/>
            <person name="Lichay M."/>
            <person name="Mullins K.E."/>
            <person name="Ott S."/>
            <person name="Pappas-Brown V."/>
            <person name="Paris D.H."/>
            <person name="Patel P."/>
            <person name="Richards A.L."/>
            <person name="Sadzewicz L."/>
            <person name="Sears K."/>
            <person name="Seidman D."/>
            <person name="Sengamalay N."/>
            <person name="Stenos J."/>
            <person name="Tallon L.J."/>
            <person name="Vincent G."/>
            <person name="Fraser C.M."/>
            <person name="Munderloh U."/>
            <person name="Dunning-Hotopp J.C."/>
        </authorList>
    </citation>
    <scope>NUCLEOTIDE SEQUENCE [LARGE SCALE GENOMIC DNA]</scope>
    <source>
        <strain evidence="2 3">RML Mogi</strain>
    </source>
</reference>
<dbReference type="AlphaFoldDB" id="A0A0F3QI53"/>
<sequence length="458" mass="52320">MIENLKADDRVQEMEDIIDIQEKDLNIDDPAQQLPKKDLADKKINEIEETKNLKIDDQNQQLSNRNVVNGKINDITGVIRKFNQYQSLVPKDLSFFDQPLQYVQNFGGALDLGYDLIRSYLKEEKIQDFVDSINENAKQNAAITTKQNRYKIKLYAAKIEANLKGFRPGLDLESMKLVLNEFNDQDISTLTNAINESLVEVSNNKIPAKGYTEKLLEAVTKKLSNSFSQQKLQQCKEFIQSGQKNKKTYTESEMDRKEISKAAEDSINQLTERLDKNTRESKALEPVVKLFSSLYESANEKLIEKTGAILKNLDSAYLTENSPKIVSELKEINDKGTSLWEKFKSIFTGKDYLEERLEQSVNKYAALSDEHVKKEIDNKIFSNALTNEQIAVGLTKLMNKTVEPKEVNNPNLNLVEIRKANPEIFDKLLFANQSQTSSKDKPDIHQENQKVRTRGPGL</sequence>
<comment type="caution">
    <text evidence="2">The sequence shown here is derived from an EMBL/GenBank/DDBJ whole genome shotgun (WGS) entry which is preliminary data.</text>
</comment>
<feature type="compositionally biased region" description="Basic and acidic residues" evidence="1">
    <location>
        <begin position="438"/>
        <end position="450"/>
    </location>
</feature>
<proteinExistence type="predicted"/>
<organism evidence="2 3">
    <name type="scientific">Rickettsia bellii str. RML Mogi</name>
    <dbReference type="NCBI Taxonomy" id="1359194"/>
    <lineage>
        <taxon>Bacteria</taxon>
        <taxon>Pseudomonadati</taxon>
        <taxon>Pseudomonadota</taxon>
        <taxon>Alphaproteobacteria</taxon>
        <taxon>Rickettsiales</taxon>
        <taxon>Rickettsiaceae</taxon>
        <taxon>Rickettsieae</taxon>
        <taxon>Rickettsia</taxon>
        <taxon>belli group</taxon>
    </lineage>
</organism>
<evidence type="ECO:0000313" key="2">
    <source>
        <dbReference type="EMBL" id="KJV91952.1"/>
    </source>
</evidence>
<evidence type="ECO:0000313" key="3">
    <source>
        <dbReference type="Proteomes" id="UP000033689"/>
    </source>
</evidence>
<gene>
    <name evidence="2" type="ORF">RBEMOGI_0570</name>
</gene>
<dbReference type="PATRIC" id="fig|1359194.3.peg.580"/>
<name>A0A0F3QI53_RICBE</name>
<protein>
    <submittedName>
        <fullName evidence="2">Uncharacterized protein</fullName>
    </submittedName>
</protein>
<feature type="region of interest" description="Disordered" evidence="1">
    <location>
        <begin position="432"/>
        <end position="458"/>
    </location>
</feature>
<dbReference type="EMBL" id="LAOJ01000001">
    <property type="protein sequence ID" value="KJV91952.1"/>
    <property type="molecule type" value="Genomic_DNA"/>
</dbReference>
<dbReference type="STRING" id="33990.A3306_05915"/>
<evidence type="ECO:0000256" key="1">
    <source>
        <dbReference type="SAM" id="MobiDB-lite"/>
    </source>
</evidence>
<accession>A0A0F3QI53</accession>